<evidence type="ECO:0000259" key="1">
    <source>
        <dbReference type="Pfam" id="PF01494"/>
    </source>
</evidence>
<comment type="caution">
    <text evidence="2">The sequence shown here is derived from an EMBL/GenBank/DDBJ whole genome shotgun (WGS) entry which is preliminary data.</text>
</comment>
<reference evidence="2 3" key="1">
    <citation type="submission" date="2016-01" db="EMBL/GenBank/DDBJ databases">
        <title>Mycobacterium immunogenum strain CD11_6 genome sequencing and assembly.</title>
        <authorList>
            <person name="Kaur G."/>
            <person name="Nair G.R."/>
            <person name="Mayilraj S."/>
        </authorList>
    </citation>
    <scope>NUCLEOTIDE SEQUENCE [LARGE SCALE GENOMIC DNA]</scope>
    <source>
        <strain evidence="2 3">CD11-6</strain>
    </source>
</reference>
<gene>
    <name evidence="2" type="ORF">AWB85_10995</name>
</gene>
<dbReference type="PANTHER" id="PTHR46865:SF2">
    <property type="entry name" value="MONOOXYGENASE"/>
    <property type="match status" value="1"/>
</dbReference>
<dbReference type="InterPro" id="IPR002938">
    <property type="entry name" value="FAD-bd"/>
</dbReference>
<dbReference type="InterPro" id="IPR051704">
    <property type="entry name" value="FAD_aromatic-hydroxylase"/>
</dbReference>
<dbReference type="SUPFAM" id="SSF51905">
    <property type="entry name" value="FAD/NAD(P)-binding domain"/>
    <property type="match status" value="1"/>
</dbReference>
<dbReference type="Gene3D" id="3.30.9.10">
    <property type="entry name" value="D-Amino Acid Oxidase, subunit A, domain 2"/>
    <property type="match status" value="1"/>
</dbReference>
<dbReference type="AlphaFoldDB" id="A0A179V7N3"/>
<dbReference type="Pfam" id="PF01494">
    <property type="entry name" value="FAD_binding_3"/>
    <property type="match status" value="1"/>
</dbReference>
<dbReference type="Proteomes" id="UP000186919">
    <property type="component" value="Unassembled WGS sequence"/>
</dbReference>
<dbReference type="InterPro" id="IPR036188">
    <property type="entry name" value="FAD/NAD-bd_sf"/>
</dbReference>
<sequence>MNVDGKILVSGAGVAGLTAAYWLTAYGFEVTVVEQAPGLAPGGQGLDIRGPALQVAQRMNLLDTIRQRGTQQRGMSVVDAEGHELFRSTERTLTGGQFDAPDIEILRDDLCDVLFDAVGAKAEFLFGNRVAGLHTQGDGATVTFGNGVTRDFDLVIGADGLHSGVRGLVFGPSQDFHHHLSGYLAVFSIPNFLGLDHWQTFHKHDQAVIGVLGVRPDDRARAYVMFDTDERFGYDYRDVTAQKNLVAGWLAGAGWEVPRILAHLTDADDFHVDNYGQVRMDSWVRGPVALVGDAGFSTSPRTGQGTTVAMVAAYVLAGELAAHHGDLAAGLANYEAALRDYAIRNQRRAQELTSHVLLETSSGHDASTHPEGIPDFGSMTEPFALKTY</sequence>
<evidence type="ECO:0000313" key="2">
    <source>
        <dbReference type="EMBL" id="OAT67890.1"/>
    </source>
</evidence>
<dbReference type="RefSeq" id="WP_064631886.1">
    <property type="nucleotide sequence ID" value="NZ_LQYE01000028.1"/>
</dbReference>
<evidence type="ECO:0000313" key="3">
    <source>
        <dbReference type="Proteomes" id="UP000186919"/>
    </source>
</evidence>
<name>A0A179V7N3_9MYCO</name>
<accession>A0A179V7N3</accession>
<organism evidence="2 3">
    <name type="scientific">Mycobacteroides immunogenum</name>
    <dbReference type="NCBI Taxonomy" id="83262"/>
    <lineage>
        <taxon>Bacteria</taxon>
        <taxon>Bacillati</taxon>
        <taxon>Actinomycetota</taxon>
        <taxon>Actinomycetes</taxon>
        <taxon>Mycobacteriales</taxon>
        <taxon>Mycobacteriaceae</taxon>
        <taxon>Mycobacteroides</taxon>
    </lineage>
</organism>
<proteinExistence type="predicted"/>
<dbReference type="PANTHER" id="PTHR46865">
    <property type="entry name" value="OXIDOREDUCTASE-RELATED"/>
    <property type="match status" value="1"/>
</dbReference>
<dbReference type="Gene3D" id="3.50.50.60">
    <property type="entry name" value="FAD/NAD(P)-binding domain"/>
    <property type="match status" value="1"/>
</dbReference>
<feature type="domain" description="FAD-binding" evidence="1">
    <location>
        <begin position="6"/>
        <end position="337"/>
    </location>
</feature>
<dbReference type="PRINTS" id="PR00420">
    <property type="entry name" value="RNGMNOXGNASE"/>
</dbReference>
<dbReference type="EMBL" id="LQYE01000028">
    <property type="protein sequence ID" value="OAT67890.1"/>
    <property type="molecule type" value="Genomic_DNA"/>
</dbReference>
<protein>
    <recommendedName>
        <fullName evidence="1">FAD-binding domain-containing protein</fullName>
    </recommendedName>
</protein>
<dbReference type="GO" id="GO:0071949">
    <property type="term" value="F:FAD binding"/>
    <property type="evidence" value="ECO:0007669"/>
    <property type="project" value="InterPro"/>
</dbReference>